<dbReference type="Proteomes" id="UP001165160">
    <property type="component" value="Unassembled WGS sequence"/>
</dbReference>
<keyword evidence="2" id="KW-0472">Membrane</keyword>
<keyword evidence="2" id="KW-1133">Transmembrane helix</keyword>
<dbReference type="EMBL" id="BRXX01000357">
    <property type="protein sequence ID" value="GMI06944.1"/>
    <property type="molecule type" value="Genomic_DNA"/>
</dbReference>
<reference evidence="4" key="1">
    <citation type="journal article" date="2023" name="Commun. Biol.">
        <title>Genome analysis of Parmales, the sister group of diatoms, reveals the evolutionary specialization of diatoms from phago-mixotrophs to photoautotrophs.</title>
        <authorList>
            <person name="Ban H."/>
            <person name="Sato S."/>
            <person name="Yoshikawa S."/>
            <person name="Yamada K."/>
            <person name="Nakamura Y."/>
            <person name="Ichinomiya M."/>
            <person name="Sato N."/>
            <person name="Blanc-Mathieu R."/>
            <person name="Endo H."/>
            <person name="Kuwata A."/>
            <person name="Ogata H."/>
        </authorList>
    </citation>
    <scope>NUCLEOTIDE SEQUENCE [LARGE SCALE GENOMIC DNA]</scope>
    <source>
        <strain evidence="4">NIES 3699</strain>
    </source>
</reference>
<proteinExistence type="predicted"/>
<evidence type="ECO:0000256" key="2">
    <source>
        <dbReference type="SAM" id="Phobius"/>
    </source>
</evidence>
<protein>
    <submittedName>
        <fullName evidence="3">Uncharacterized protein</fullName>
    </submittedName>
</protein>
<evidence type="ECO:0000313" key="4">
    <source>
        <dbReference type="Proteomes" id="UP001165160"/>
    </source>
</evidence>
<feature type="transmembrane region" description="Helical" evidence="2">
    <location>
        <begin position="248"/>
        <end position="266"/>
    </location>
</feature>
<feature type="region of interest" description="Disordered" evidence="1">
    <location>
        <begin position="1"/>
        <end position="27"/>
    </location>
</feature>
<keyword evidence="2" id="KW-0812">Transmembrane</keyword>
<sequence>MSQLKPRTNLAPIKIPGDAKIVPESESDLSQEVVDGIPTPSHSKKQPEVGGNTFDVDTQVIVPPVTSTQRWIRRRLGLGHEYGRLKHPDEWVTKKAEYDHGADPLNLGPTSGEAHPKSRDHLDLRMRDVEWGFWNEFFQPQGDQARLSFSLVEDVWHLLTVDLSMTKVLLLELSMEAVLILFTTLILMLLGYVTGSGDESHETVGNLFTTKLLLSLSTVRLSTDSVWGWREGPVSPPLEVLALSLHSWLHWLLLNIASAIVVARAMRPLRQVFFSPDCVVDHQHLNIRLQLLRFKTVGLKNLHISLSATTADGVFHNLPLSNGMNQIPEWRGCGPMNIKHDVSPTSPFHPTNLAKEKITMVRVALSCMDSNGMPVNETMSWYDSDEGVFMKAPSKRLFLEKGVKYPQILYKAKWRDAYAMYKPWPPSKLPALSVDLNNFCRAVVSEPPEPEPKAEPVKGDDDNV</sequence>
<comment type="caution">
    <text evidence="3">The sequence shown here is derived from an EMBL/GenBank/DDBJ whole genome shotgun (WGS) entry which is preliminary data.</text>
</comment>
<gene>
    <name evidence="3" type="ORF">TrVE_jg13061</name>
</gene>
<accession>A0A9W7CLR5</accession>
<dbReference type="AlphaFoldDB" id="A0A9W7CLR5"/>
<organism evidence="3 4">
    <name type="scientific">Triparma verrucosa</name>
    <dbReference type="NCBI Taxonomy" id="1606542"/>
    <lineage>
        <taxon>Eukaryota</taxon>
        <taxon>Sar</taxon>
        <taxon>Stramenopiles</taxon>
        <taxon>Ochrophyta</taxon>
        <taxon>Bolidophyceae</taxon>
        <taxon>Parmales</taxon>
        <taxon>Triparmaceae</taxon>
        <taxon>Triparma</taxon>
    </lineage>
</organism>
<evidence type="ECO:0000256" key="1">
    <source>
        <dbReference type="SAM" id="MobiDB-lite"/>
    </source>
</evidence>
<keyword evidence="4" id="KW-1185">Reference proteome</keyword>
<feature type="region of interest" description="Disordered" evidence="1">
    <location>
        <begin position="445"/>
        <end position="464"/>
    </location>
</feature>
<feature type="compositionally biased region" description="Basic and acidic residues" evidence="1">
    <location>
        <begin position="450"/>
        <end position="464"/>
    </location>
</feature>
<evidence type="ECO:0000313" key="3">
    <source>
        <dbReference type="EMBL" id="GMI06944.1"/>
    </source>
</evidence>
<name>A0A9W7CLR5_9STRA</name>
<feature type="transmembrane region" description="Helical" evidence="2">
    <location>
        <begin position="173"/>
        <end position="193"/>
    </location>
</feature>